<feature type="region of interest" description="Disordered" evidence="6">
    <location>
        <begin position="112"/>
        <end position="216"/>
    </location>
</feature>
<sequence>MSYTNRRGVNVSQYLRNLNVQEPAVEETVITDDDLAKDLALFTNTQFFDFETGQNTDYQAPPTKPETATRSSSIAEDATPTDTVMGEFSTGLDFMPSDFNFGDFSSTYTSPTIPSFPDSLGNLQPIQPNPQTAYPPPVSQHQPGYVPPTPRIGVAQDRKAKPNSSNRMLSFEDASRLAAEEDKRKRNTAASARFRIKKKQREQALEKSAKEMTDKVTALESRISALETENKWLKSLVTEKHGGKDDDILKKLLKEFSTQGSKGGNRSDDDKDSASASGSSTAADDSDAKKPTRKRD</sequence>
<dbReference type="AlphaFoldDB" id="A0AA39ZW31"/>
<evidence type="ECO:0000256" key="5">
    <source>
        <dbReference type="ARBA" id="ARBA00023242"/>
    </source>
</evidence>
<evidence type="ECO:0000256" key="3">
    <source>
        <dbReference type="ARBA" id="ARBA00023125"/>
    </source>
</evidence>
<dbReference type="CDD" id="cd14705">
    <property type="entry name" value="bZIP_Zip1"/>
    <property type="match status" value="1"/>
</dbReference>
<feature type="compositionally biased region" description="Polar residues" evidence="6">
    <location>
        <begin position="121"/>
        <end position="132"/>
    </location>
</feature>
<dbReference type="SUPFAM" id="SSF57959">
    <property type="entry name" value="Leucine zipper domain"/>
    <property type="match status" value="1"/>
</dbReference>
<dbReference type="PROSITE" id="PS00036">
    <property type="entry name" value="BZIP_BASIC"/>
    <property type="match status" value="1"/>
</dbReference>
<dbReference type="Gene3D" id="1.20.5.170">
    <property type="match status" value="1"/>
</dbReference>
<feature type="domain" description="BZIP" evidence="7">
    <location>
        <begin position="181"/>
        <end position="240"/>
    </location>
</feature>
<dbReference type="Proteomes" id="UP001172102">
    <property type="component" value="Unassembled WGS sequence"/>
</dbReference>
<dbReference type="EMBL" id="JAUKUA010000007">
    <property type="protein sequence ID" value="KAK0704744.1"/>
    <property type="molecule type" value="Genomic_DNA"/>
</dbReference>
<evidence type="ECO:0000313" key="9">
    <source>
        <dbReference type="Proteomes" id="UP001172102"/>
    </source>
</evidence>
<feature type="compositionally biased region" description="Basic and acidic residues" evidence="6">
    <location>
        <begin position="201"/>
        <end position="214"/>
    </location>
</feature>
<evidence type="ECO:0000256" key="1">
    <source>
        <dbReference type="ARBA" id="ARBA00004123"/>
    </source>
</evidence>
<evidence type="ECO:0000256" key="2">
    <source>
        <dbReference type="ARBA" id="ARBA00023015"/>
    </source>
</evidence>
<feature type="region of interest" description="Disordered" evidence="6">
    <location>
        <begin position="257"/>
        <end position="296"/>
    </location>
</feature>
<dbReference type="GO" id="GO:0000977">
    <property type="term" value="F:RNA polymerase II transcription regulatory region sequence-specific DNA binding"/>
    <property type="evidence" value="ECO:0007669"/>
    <property type="project" value="TreeGrafter"/>
</dbReference>
<protein>
    <recommendedName>
        <fullName evidence="7">BZIP domain-containing protein</fullName>
    </recommendedName>
</protein>
<organism evidence="8 9">
    <name type="scientific">Lasiosphaeris hirsuta</name>
    <dbReference type="NCBI Taxonomy" id="260670"/>
    <lineage>
        <taxon>Eukaryota</taxon>
        <taxon>Fungi</taxon>
        <taxon>Dikarya</taxon>
        <taxon>Ascomycota</taxon>
        <taxon>Pezizomycotina</taxon>
        <taxon>Sordariomycetes</taxon>
        <taxon>Sordariomycetidae</taxon>
        <taxon>Sordariales</taxon>
        <taxon>Lasiosphaeriaceae</taxon>
        <taxon>Lasiosphaeris</taxon>
    </lineage>
</organism>
<keyword evidence="3" id="KW-0238">DNA-binding</keyword>
<comment type="subcellular location">
    <subcellularLocation>
        <location evidence="1">Nucleus</location>
    </subcellularLocation>
</comment>
<gene>
    <name evidence="8" type="ORF">B0H67DRAFT_603800</name>
</gene>
<keyword evidence="4" id="KW-0804">Transcription</keyword>
<dbReference type="FunFam" id="1.20.5.170:FF:000075">
    <property type="entry name" value="BZIP transcription factor (MetR)"/>
    <property type="match status" value="1"/>
</dbReference>
<feature type="region of interest" description="Disordered" evidence="6">
    <location>
        <begin position="52"/>
        <end position="78"/>
    </location>
</feature>
<dbReference type="Pfam" id="PF07716">
    <property type="entry name" value="bZIP_2"/>
    <property type="match status" value="1"/>
</dbReference>
<dbReference type="SMART" id="SM00338">
    <property type="entry name" value="BRLZ"/>
    <property type="match status" value="1"/>
</dbReference>
<proteinExistence type="predicted"/>
<dbReference type="InterPro" id="IPR004827">
    <property type="entry name" value="bZIP"/>
</dbReference>
<dbReference type="GO" id="GO:0005634">
    <property type="term" value="C:nucleus"/>
    <property type="evidence" value="ECO:0007669"/>
    <property type="project" value="UniProtKB-SubCell"/>
</dbReference>
<dbReference type="InterPro" id="IPR046347">
    <property type="entry name" value="bZIP_sf"/>
</dbReference>
<dbReference type="PROSITE" id="PS50217">
    <property type="entry name" value="BZIP"/>
    <property type="match status" value="1"/>
</dbReference>
<dbReference type="PANTHER" id="PTHR13044:SF14">
    <property type="entry name" value="CRYPTOCEPHAL, ISOFORM A"/>
    <property type="match status" value="1"/>
</dbReference>
<reference evidence="8" key="1">
    <citation type="submission" date="2023-06" db="EMBL/GenBank/DDBJ databases">
        <title>Genome-scale phylogeny and comparative genomics of the fungal order Sordariales.</title>
        <authorList>
            <consortium name="Lawrence Berkeley National Laboratory"/>
            <person name="Hensen N."/>
            <person name="Bonometti L."/>
            <person name="Westerberg I."/>
            <person name="Brannstrom I.O."/>
            <person name="Guillou S."/>
            <person name="Cros-Aarteil S."/>
            <person name="Calhoun S."/>
            <person name="Haridas S."/>
            <person name="Kuo A."/>
            <person name="Mondo S."/>
            <person name="Pangilinan J."/>
            <person name="Riley R."/>
            <person name="Labutti K."/>
            <person name="Andreopoulos B."/>
            <person name="Lipzen A."/>
            <person name="Chen C."/>
            <person name="Yanf M."/>
            <person name="Daum C."/>
            <person name="Ng V."/>
            <person name="Clum A."/>
            <person name="Steindorff A."/>
            <person name="Ohm R."/>
            <person name="Martin F."/>
            <person name="Silar P."/>
            <person name="Natvig D."/>
            <person name="Lalanne C."/>
            <person name="Gautier V."/>
            <person name="Ament-Velasquez S.L."/>
            <person name="Kruys A."/>
            <person name="Hutchinson M.I."/>
            <person name="Powell A.J."/>
            <person name="Barry K."/>
            <person name="Miller A.N."/>
            <person name="Grigoriev I.V."/>
            <person name="Debuchy R."/>
            <person name="Gladieux P."/>
            <person name="Thoren M.H."/>
            <person name="Johannesson H."/>
        </authorList>
    </citation>
    <scope>NUCLEOTIDE SEQUENCE</scope>
    <source>
        <strain evidence="8">SMH4607-1</strain>
    </source>
</reference>
<evidence type="ECO:0000313" key="8">
    <source>
        <dbReference type="EMBL" id="KAK0704744.1"/>
    </source>
</evidence>
<feature type="compositionally biased region" description="Low complexity" evidence="6">
    <location>
        <begin position="274"/>
        <end position="283"/>
    </location>
</feature>
<comment type="caution">
    <text evidence="8">The sequence shown here is derived from an EMBL/GenBank/DDBJ whole genome shotgun (WGS) entry which is preliminary data.</text>
</comment>
<feature type="compositionally biased region" description="Basic and acidic residues" evidence="6">
    <location>
        <begin position="173"/>
        <end position="184"/>
    </location>
</feature>
<dbReference type="GO" id="GO:0001228">
    <property type="term" value="F:DNA-binding transcription activator activity, RNA polymerase II-specific"/>
    <property type="evidence" value="ECO:0007669"/>
    <property type="project" value="TreeGrafter"/>
</dbReference>
<keyword evidence="2" id="KW-0805">Transcription regulation</keyword>
<evidence type="ECO:0000259" key="7">
    <source>
        <dbReference type="PROSITE" id="PS50217"/>
    </source>
</evidence>
<keyword evidence="5" id="KW-0539">Nucleus</keyword>
<dbReference type="PANTHER" id="PTHR13044">
    <property type="entry name" value="ACTIVATING TRANSCRIPTION FACTOR ATF 4/5"/>
    <property type="match status" value="1"/>
</dbReference>
<accession>A0AA39ZW31</accession>
<name>A0AA39ZW31_9PEZI</name>
<evidence type="ECO:0000256" key="4">
    <source>
        <dbReference type="ARBA" id="ARBA00023163"/>
    </source>
</evidence>
<keyword evidence="9" id="KW-1185">Reference proteome</keyword>
<evidence type="ECO:0000256" key="6">
    <source>
        <dbReference type="SAM" id="MobiDB-lite"/>
    </source>
</evidence>